<protein>
    <submittedName>
        <fullName evidence="2">Uncharacterized protein</fullName>
    </submittedName>
</protein>
<sequence>MIGGHSNELFSQEILMSLWKKFKESVKLNHIVITTPDGLPFNSNNNHKQMNLLQRTLSVMGAHVQVPVPQMGTRHRDVSITLTPQMNFDDADLEASEIDTPLLRP</sequence>
<evidence type="ECO:0000313" key="1">
    <source>
        <dbReference type="Proteomes" id="UP000887577"/>
    </source>
</evidence>
<evidence type="ECO:0000313" key="2">
    <source>
        <dbReference type="WBParaSite" id="PSU_v2.g14554.t1"/>
    </source>
</evidence>
<dbReference type="AlphaFoldDB" id="A0A914Y543"/>
<organism evidence="1 2">
    <name type="scientific">Panagrolaimus superbus</name>
    <dbReference type="NCBI Taxonomy" id="310955"/>
    <lineage>
        <taxon>Eukaryota</taxon>
        <taxon>Metazoa</taxon>
        <taxon>Ecdysozoa</taxon>
        <taxon>Nematoda</taxon>
        <taxon>Chromadorea</taxon>
        <taxon>Rhabditida</taxon>
        <taxon>Tylenchina</taxon>
        <taxon>Panagrolaimomorpha</taxon>
        <taxon>Panagrolaimoidea</taxon>
        <taxon>Panagrolaimidae</taxon>
        <taxon>Panagrolaimus</taxon>
    </lineage>
</organism>
<keyword evidence="1" id="KW-1185">Reference proteome</keyword>
<name>A0A914Y543_9BILA</name>
<reference evidence="2" key="1">
    <citation type="submission" date="2022-11" db="UniProtKB">
        <authorList>
            <consortium name="WormBaseParasite"/>
        </authorList>
    </citation>
    <scope>IDENTIFICATION</scope>
</reference>
<proteinExistence type="predicted"/>
<dbReference type="WBParaSite" id="PSU_v2.g14554.t1">
    <property type="protein sequence ID" value="PSU_v2.g14554.t1"/>
    <property type="gene ID" value="PSU_v2.g14554"/>
</dbReference>
<accession>A0A914Y543</accession>
<dbReference type="Proteomes" id="UP000887577">
    <property type="component" value="Unplaced"/>
</dbReference>